<dbReference type="EMBL" id="CP071090">
    <property type="protein sequence ID" value="QSQ22647.1"/>
    <property type="molecule type" value="Genomic_DNA"/>
</dbReference>
<name>A0ABX7NUR8_9BACT</name>
<feature type="region of interest" description="Disordered" evidence="1">
    <location>
        <begin position="27"/>
        <end position="186"/>
    </location>
</feature>
<feature type="compositionally biased region" description="Basic and acidic residues" evidence="1">
    <location>
        <begin position="145"/>
        <end position="154"/>
    </location>
</feature>
<protein>
    <recommendedName>
        <fullName evidence="4">Lipoprotein</fullName>
    </recommendedName>
</protein>
<sequence length="186" mass="19347">MHQGGFRRWLLLPGALAAAALLGTACERDRPKPGGAYEGVVNDQQPTESFVPGSTPPEHRAKDGWVDPGSKLPPDTAATGGSGIGNEQQGANPTPDEFRRPQQVPVQEKQDRTGAEGSPGAEGSSDVIGAPGFTTPEVPPSSDKGGSRELEAQRTVHHSHLAQEPELGAGPNFPPKADTAVQAPKK</sequence>
<feature type="compositionally biased region" description="Low complexity" evidence="1">
    <location>
        <begin position="115"/>
        <end position="125"/>
    </location>
</feature>
<keyword evidence="3" id="KW-1185">Reference proteome</keyword>
<dbReference type="RefSeq" id="WP_206724222.1">
    <property type="nucleotide sequence ID" value="NZ_CP071090.1"/>
</dbReference>
<evidence type="ECO:0000313" key="2">
    <source>
        <dbReference type="EMBL" id="QSQ22647.1"/>
    </source>
</evidence>
<evidence type="ECO:0000256" key="1">
    <source>
        <dbReference type="SAM" id="MobiDB-lite"/>
    </source>
</evidence>
<evidence type="ECO:0000313" key="3">
    <source>
        <dbReference type="Proteomes" id="UP000662747"/>
    </source>
</evidence>
<organism evidence="2 3">
    <name type="scientific">Pyxidicoccus parkwayensis</name>
    <dbReference type="NCBI Taxonomy" id="2813578"/>
    <lineage>
        <taxon>Bacteria</taxon>
        <taxon>Pseudomonadati</taxon>
        <taxon>Myxococcota</taxon>
        <taxon>Myxococcia</taxon>
        <taxon>Myxococcales</taxon>
        <taxon>Cystobacterineae</taxon>
        <taxon>Myxococcaceae</taxon>
        <taxon>Pyxidicoccus</taxon>
    </lineage>
</organism>
<accession>A0ABX7NUR8</accession>
<proteinExistence type="predicted"/>
<reference evidence="2 3" key="1">
    <citation type="submission" date="2021-02" db="EMBL/GenBank/DDBJ databases">
        <title>De Novo genome assembly of isolated myxobacteria.</title>
        <authorList>
            <person name="Stevens D.C."/>
        </authorList>
    </citation>
    <scope>NUCLEOTIDE SEQUENCE [LARGE SCALE GENOMIC DNA]</scope>
    <source>
        <strain evidence="3">SCPEA02</strain>
    </source>
</reference>
<evidence type="ECO:0008006" key="4">
    <source>
        <dbReference type="Google" id="ProtNLM"/>
    </source>
</evidence>
<dbReference type="Proteomes" id="UP000662747">
    <property type="component" value="Chromosome"/>
</dbReference>
<dbReference type="PROSITE" id="PS51257">
    <property type="entry name" value="PROKAR_LIPOPROTEIN"/>
    <property type="match status" value="1"/>
</dbReference>
<gene>
    <name evidence="2" type="ORF">JY651_47370</name>
</gene>